<dbReference type="AlphaFoldDB" id="A0A6C0E5I0"/>
<accession>A0A6C0E5I0</accession>
<organism evidence="1">
    <name type="scientific">viral metagenome</name>
    <dbReference type="NCBI Taxonomy" id="1070528"/>
    <lineage>
        <taxon>unclassified sequences</taxon>
        <taxon>metagenomes</taxon>
        <taxon>organismal metagenomes</taxon>
    </lineage>
</organism>
<protein>
    <submittedName>
        <fullName evidence="1">Uncharacterized protein</fullName>
    </submittedName>
</protein>
<proteinExistence type="predicted"/>
<sequence length="291" mass="33954">MENLKYNIYDFDGIKKMFVCGYKVENHEDQTFVSYLLFQKEEHLNFYEIDISDYCELNIKKIYALSRNILCKNINTISHVNYEGCLTDGDSLYVFYKLHDEYITEVTGTCLVLLDEIINRKHVCGSVINSSVVDFFLRNIKNVLYTNDYPIVAYKQIDPLIADYTCNLGVSLSEIDAIQGQFYYFTTYDNVQSSSFVRVVLFMGKQLTKQNILSDKTDGSYMKREKLSDRTNDTKYESLTNRITDYDGIWSEHYDSVYLGYIKLDNGQILKDTPCIVVKSFTQYKILSLHL</sequence>
<evidence type="ECO:0000313" key="1">
    <source>
        <dbReference type="EMBL" id="QHT23972.1"/>
    </source>
</evidence>
<dbReference type="EMBL" id="MN739736">
    <property type="protein sequence ID" value="QHT23972.1"/>
    <property type="molecule type" value="Genomic_DNA"/>
</dbReference>
<name>A0A6C0E5I0_9ZZZZ</name>
<reference evidence="1" key="1">
    <citation type="journal article" date="2020" name="Nature">
        <title>Giant virus diversity and host interactions through global metagenomics.</title>
        <authorList>
            <person name="Schulz F."/>
            <person name="Roux S."/>
            <person name="Paez-Espino D."/>
            <person name="Jungbluth S."/>
            <person name="Walsh D.A."/>
            <person name="Denef V.J."/>
            <person name="McMahon K.D."/>
            <person name="Konstantinidis K.T."/>
            <person name="Eloe-Fadrosh E.A."/>
            <person name="Kyrpides N.C."/>
            <person name="Woyke T."/>
        </authorList>
    </citation>
    <scope>NUCLEOTIDE SEQUENCE</scope>
    <source>
        <strain evidence="1">GVMAG-M-3300023179-132</strain>
    </source>
</reference>